<feature type="transmembrane region" description="Helical" evidence="1">
    <location>
        <begin position="278"/>
        <end position="298"/>
    </location>
</feature>
<feature type="chain" id="PRO_5040292937" description="Cytochrome b561 domain-containing protein" evidence="2">
    <location>
        <begin position="29"/>
        <end position="376"/>
    </location>
</feature>
<keyword evidence="1" id="KW-1133">Transmembrane helix</keyword>
<keyword evidence="1" id="KW-0472">Membrane</keyword>
<reference evidence="3" key="1">
    <citation type="journal article" date="2021" name="Nat. Commun.">
        <title>Genetic determinants of endophytism in the Arabidopsis root mycobiome.</title>
        <authorList>
            <person name="Mesny F."/>
            <person name="Miyauchi S."/>
            <person name="Thiergart T."/>
            <person name="Pickel B."/>
            <person name="Atanasova L."/>
            <person name="Karlsson M."/>
            <person name="Huettel B."/>
            <person name="Barry K.W."/>
            <person name="Haridas S."/>
            <person name="Chen C."/>
            <person name="Bauer D."/>
            <person name="Andreopoulos W."/>
            <person name="Pangilinan J."/>
            <person name="LaButti K."/>
            <person name="Riley R."/>
            <person name="Lipzen A."/>
            <person name="Clum A."/>
            <person name="Drula E."/>
            <person name="Henrissat B."/>
            <person name="Kohler A."/>
            <person name="Grigoriev I.V."/>
            <person name="Martin F.M."/>
            <person name="Hacquard S."/>
        </authorList>
    </citation>
    <scope>NUCLEOTIDE SEQUENCE</scope>
    <source>
        <strain evidence="3">MPI-CAGE-AT-0023</strain>
    </source>
</reference>
<name>A0A9P9GJD7_FUSRE</name>
<proteinExistence type="predicted"/>
<sequence>MPSHIQQLLLLAWSVPAFLSGRINSVAAHNLDYVNGETVPSIGSYLTPISKSQQINLPRSDEESRRLQCFGTIQNELYVTDFLQSNLDVLTGHSTCWLNRGVAGLRTSLERNLTAARPSGMEVPKCPINITSSGNTYLIDFAKNTYHVNTISKSLLIILTSIHVAAMTVAFFFVYPTILIFSTLIALGELIERPLFKARIEKWQKILFCVFFLPLLAIGMLCGLTGMGSSDHFRTEHGIIGLVTTVLATLAVGVYLIENSLRPRLSISRRWRRVHKMVNYADIFICQTVLLLSGFALPDGIDDFQVMSLCGTRSISTSLSFSVGMMVAFIWNSAMAAMTLQWWLVRRASEDKPPGKMWLLISRVFRRNSDSCEEDG</sequence>
<evidence type="ECO:0000256" key="1">
    <source>
        <dbReference type="SAM" id="Phobius"/>
    </source>
</evidence>
<feature type="transmembrane region" description="Helical" evidence="1">
    <location>
        <begin position="239"/>
        <end position="257"/>
    </location>
</feature>
<evidence type="ECO:0000313" key="3">
    <source>
        <dbReference type="EMBL" id="KAH7239976.1"/>
    </source>
</evidence>
<dbReference type="RefSeq" id="XP_046045770.1">
    <property type="nucleotide sequence ID" value="XM_046184748.1"/>
</dbReference>
<keyword evidence="2" id="KW-0732">Signal</keyword>
<accession>A0A9P9GJD7</accession>
<keyword evidence="4" id="KW-1185">Reference proteome</keyword>
<evidence type="ECO:0000256" key="2">
    <source>
        <dbReference type="SAM" id="SignalP"/>
    </source>
</evidence>
<feature type="transmembrane region" description="Helical" evidence="1">
    <location>
        <begin position="206"/>
        <end position="227"/>
    </location>
</feature>
<dbReference type="AlphaFoldDB" id="A0A9P9GJD7"/>
<gene>
    <name evidence="3" type="ORF">BKA55DRAFT_115122</name>
</gene>
<dbReference type="Gene3D" id="1.20.120.1770">
    <property type="match status" value="1"/>
</dbReference>
<feature type="signal peptide" evidence="2">
    <location>
        <begin position="1"/>
        <end position="28"/>
    </location>
</feature>
<evidence type="ECO:0008006" key="5">
    <source>
        <dbReference type="Google" id="ProtNLM"/>
    </source>
</evidence>
<dbReference type="GeneID" id="70214702"/>
<dbReference type="OrthoDB" id="5148443at2759"/>
<feature type="transmembrane region" description="Helical" evidence="1">
    <location>
        <begin position="155"/>
        <end position="185"/>
    </location>
</feature>
<evidence type="ECO:0000313" key="4">
    <source>
        <dbReference type="Proteomes" id="UP000720189"/>
    </source>
</evidence>
<dbReference type="Proteomes" id="UP000720189">
    <property type="component" value="Unassembled WGS sequence"/>
</dbReference>
<protein>
    <recommendedName>
        <fullName evidence="5">Cytochrome b561 domain-containing protein</fullName>
    </recommendedName>
</protein>
<feature type="transmembrane region" description="Helical" evidence="1">
    <location>
        <begin position="318"/>
        <end position="344"/>
    </location>
</feature>
<comment type="caution">
    <text evidence="3">The sequence shown here is derived from an EMBL/GenBank/DDBJ whole genome shotgun (WGS) entry which is preliminary data.</text>
</comment>
<organism evidence="3 4">
    <name type="scientific">Fusarium redolens</name>
    <dbReference type="NCBI Taxonomy" id="48865"/>
    <lineage>
        <taxon>Eukaryota</taxon>
        <taxon>Fungi</taxon>
        <taxon>Dikarya</taxon>
        <taxon>Ascomycota</taxon>
        <taxon>Pezizomycotina</taxon>
        <taxon>Sordariomycetes</taxon>
        <taxon>Hypocreomycetidae</taxon>
        <taxon>Hypocreales</taxon>
        <taxon>Nectriaceae</taxon>
        <taxon>Fusarium</taxon>
        <taxon>Fusarium redolens species complex</taxon>
    </lineage>
</organism>
<dbReference type="EMBL" id="JAGMUX010000014">
    <property type="protein sequence ID" value="KAH7239976.1"/>
    <property type="molecule type" value="Genomic_DNA"/>
</dbReference>
<keyword evidence="1" id="KW-0812">Transmembrane</keyword>